<dbReference type="AlphaFoldDB" id="A0A8J5SYC1"/>
<proteinExistence type="predicted"/>
<feature type="signal peptide" evidence="2">
    <location>
        <begin position="1"/>
        <end position="29"/>
    </location>
</feature>
<accession>A0A8J5SYC1</accession>
<feature type="region of interest" description="Disordered" evidence="1">
    <location>
        <begin position="29"/>
        <end position="48"/>
    </location>
</feature>
<dbReference type="EMBL" id="JAAALK010000284">
    <property type="protein sequence ID" value="KAG8069370.1"/>
    <property type="molecule type" value="Genomic_DNA"/>
</dbReference>
<evidence type="ECO:0000313" key="3">
    <source>
        <dbReference type="EMBL" id="KAG8069370.1"/>
    </source>
</evidence>
<reference evidence="3" key="1">
    <citation type="journal article" date="2021" name="bioRxiv">
        <title>Whole Genome Assembly and Annotation of Northern Wild Rice, Zizania palustris L., Supports a Whole Genome Duplication in the Zizania Genus.</title>
        <authorList>
            <person name="Haas M."/>
            <person name="Kono T."/>
            <person name="Macchietto M."/>
            <person name="Millas R."/>
            <person name="McGilp L."/>
            <person name="Shao M."/>
            <person name="Duquette J."/>
            <person name="Hirsch C.N."/>
            <person name="Kimball J."/>
        </authorList>
    </citation>
    <scope>NUCLEOTIDE SEQUENCE</scope>
    <source>
        <tissue evidence="3">Fresh leaf tissue</tissue>
    </source>
</reference>
<sequence length="78" mass="8560">MEATKVSRVACRAALAVVLFVLSSPMVTADDWDDDDEGAREGQEQLDRGYQVVKGVKPSGEVGTARFCPSTRSVTWRR</sequence>
<evidence type="ECO:0000256" key="1">
    <source>
        <dbReference type="SAM" id="MobiDB-lite"/>
    </source>
</evidence>
<organism evidence="3 4">
    <name type="scientific">Zizania palustris</name>
    <name type="common">Northern wild rice</name>
    <dbReference type="NCBI Taxonomy" id="103762"/>
    <lineage>
        <taxon>Eukaryota</taxon>
        <taxon>Viridiplantae</taxon>
        <taxon>Streptophyta</taxon>
        <taxon>Embryophyta</taxon>
        <taxon>Tracheophyta</taxon>
        <taxon>Spermatophyta</taxon>
        <taxon>Magnoliopsida</taxon>
        <taxon>Liliopsida</taxon>
        <taxon>Poales</taxon>
        <taxon>Poaceae</taxon>
        <taxon>BOP clade</taxon>
        <taxon>Oryzoideae</taxon>
        <taxon>Oryzeae</taxon>
        <taxon>Zizaniinae</taxon>
        <taxon>Zizania</taxon>
    </lineage>
</organism>
<keyword evidence="2" id="KW-0732">Signal</keyword>
<gene>
    <name evidence="3" type="ORF">GUJ93_ZPchr0005g16268</name>
</gene>
<name>A0A8J5SYC1_ZIZPA</name>
<keyword evidence="4" id="KW-1185">Reference proteome</keyword>
<protein>
    <submittedName>
        <fullName evidence="3">Uncharacterized protein</fullName>
    </submittedName>
</protein>
<comment type="caution">
    <text evidence="3">The sequence shown here is derived from an EMBL/GenBank/DDBJ whole genome shotgun (WGS) entry which is preliminary data.</text>
</comment>
<reference evidence="3" key="2">
    <citation type="submission" date="2021-02" db="EMBL/GenBank/DDBJ databases">
        <authorList>
            <person name="Kimball J.A."/>
            <person name="Haas M.W."/>
            <person name="Macchietto M."/>
            <person name="Kono T."/>
            <person name="Duquette J."/>
            <person name="Shao M."/>
        </authorList>
    </citation>
    <scope>NUCLEOTIDE SEQUENCE</scope>
    <source>
        <tissue evidence="3">Fresh leaf tissue</tissue>
    </source>
</reference>
<evidence type="ECO:0000256" key="2">
    <source>
        <dbReference type="SAM" id="SignalP"/>
    </source>
</evidence>
<dbReference type="Proteomes" id="UP000729402">
    <property type="component" value="Unassembled WGS sequence"/>
</dbReference>
<feature type="chain" id="PRO_5035183247" evidence="2">
    <location>
        <begin position="30"/>
        <end position="78"/>
    </location>
</feature>
<evidence type="ECO:0000313" key="4">
    <source>
        <dbReference type="Proteomes" id="UP000729402"/>
    </source>
</evidence>